<dbReference type="GO" id="GO:0005886">
    <property type="term" value="C:plasma membrane"/>
    <property type="evidence" value="ECO:0007669"/>
    <property type="project" value="TreeGrafter"/>
</dbReference>
<comment type="subcellular location">
    <subcellularLocation>
        <location evidence="1">Membrane</location>
        <topology evidence="1">Multi-pass membrane protein</topology>
    </subcellularLocation>
</comment>
<evidence type="ECO:0000313" key="7">
    <source>
        <dbReference type="EMBL" id="RHW23048.1"/>
    </source>
</evidence>
<feature type="transmembrane region" description="Helical" evidence="6">
    <location>
        <begin position="424"/>
        <end position="448"/>
    </location>
</feature>
<protein>
    <submittedName>
        <fullName evidence="7">MATE family efflux transporter</fullName>
    </submittedName>
</protein>
<dbReference type="EMBL" id="QJSA01000001">
    <property type="protein sequence ID" value="RHW23048.1"/>
    <property type="molecule type" value="Genomic_DNA"/>
</dbReference>
<evidence type="ECO:0000256" key="1">
    <source>
        <dbReference type="ARBA" id="ARBA00004141"/>
    </source>
</evidence>
<feature type="transmembrane region" description="Helical" evidence="6">
    <location>
        <begin position="108"/>
        <end position="132"/>
    </location>
</feature>
<feature type="transmembrane region" description="Helical" evidence="6">
    <location>
        <begin position="58"/>
        <end position="80"/>
    </location>
</feature>
<evidence type="ECO:0000256" key="5">
    <source>
        <dbReference type="ARBA" id="ARBA00023136"/>
    </source>
</evidence>
<evidence type="ECO:0000256" key="4">
    <source>
        <dbReference type="ARBA" id="ARBA00022989"/>
    </source>
</evidence>
<evidence type="ECO:0000256" key="6">
    <source>
        <dbReference type="SAM" id="Phobius"/>
    </source>
</evidence>
<proteinExistence type="inferred from homology"/>
<dbReference type="OrthoDB" id="9789527at2"/>
<reference evidence="7 8" key="1">
    <citation type="submission" date="2018-06" db="EMBL/GenBank/DDBJ databases">
        <title>Pseudomonas jilinensis sp. nov., isolated from the production water of Jilin Oilfield in China.</title>
        <authorList>
            <person name="Wang J."/>
        </authorList>
    </citation>
    <scope>NUCLEOTIDE SEQUENCE [LARGE SCALE GENOMIC DNA]</scope>
    <source>
        <strain evidence="7 8">JS15-10A1</strain>
    </source>
</reference>
<keyword evidence="3 6" id="KW-0812">Transmembrane</keyword>
<name>A0A396S345_9PSED</name>
<feature type="transmembrane region" description="Helical" evidence="6">
    <location>
        <begin position="152"/>
        <end position="170"/>
    </location>
</feature>
<dbReference type="GO" id="GO:0042910">
    <property type="term" value="F:xenobiotic transmembrane transporter activity"/>
    <property type="evidence" value="ECO:0007669"/>
    <property type="project" value="InterPro"/>
</dbReference>
<dbReference type="InterPro" id="IPR044644">
    <property type="entry name" value="DinF-like"/>
</dbReference>
<evidence type="ECO:0000256" key="3">
    <source>
        <dbReference type="ARBA" id="ARBA00022692"/>
    </source>
</evidence>
<gene>
    <name evidence="7" type="ORF">C2846_01175</name>
</gene>
<organism evidence="7 8">
    <name type="scientific">Pseudomonas jilinensis</name>
    <dbReference type="NCBI Taxonomy" id="2078689"/>
    <lineage>
        <taxon>Bacteria</taxon>
        <taxon>Pseudomonadati</taxon>
        <taxon>Pseudomonadota</taxon>
        <taxon>Gammaproteobacteria</taxon>
        <taxon>Pseudomonadales</taxon>
        <taxon>Pseudomonadaceae</taxon>
        <taxon>Pseudomonas</taxon>
    </lineage>
</organism>
<dbReference type="Proteomes" id="UP000265745">
    <property type="component" value="Unassembled WGS sequence"/>
</dbReference>
<feature type="transmembrane region" description="Helical" evidence="6">
    <location>
        <begin position="324"/>
        <end position="348"/>
    </location>
</feature>
<dbReference type="PANTHER" id="PTHR42893">
    <property type="entry name" value="PROTEIN DETOXIFICATION 44, CHLOROPLASTIC-RELATED"/>
    <property type="match status" value="1"/>
</dbReference>
<feature type="transmembrane region" description="Helical" evidence="6">
    <location>
        <begin position="401"/>
        <end position="418"/>
    </location>
</feature>
<comment type="similarity">
    <text evidence="2">Belongs to the multi antimicrobial extrusion (MATE) (TC 2.A.66.1) family.</text>
</comment>
<dbReference type="RefSeq" id="WP_119700495.1">
    <property type="nucleotide sequence ID" value="NZ_QJSA01000001.1"/>
</dbReference>
<comment type="caution">
    <text evidence="7">The sequence shown here is derived from an EMBL/GenBank/DDBJ whole genome shotgun (WGS) entry which is preliminary data.</text>
</comment>
<evidence type="ECO:0000313" key="8">
    <source>
        <dbReference type="Proteomes" id="UP000265745"/>
    </source>
</evidence>
<keyword evidence="4 6" id="KW-1133">Transmembrane helix</keyword>
<sequence>MNFSSPTSGLGSWRQAWRDRETQRKVWGLATPMILSNISVPLVGLVDTAVIGHLDGAHYLGGVAVGTALITFVLWAAGFLRMGTTGFAAQACGSGDGDGIRRVLLQPLWLAVLIALAVLVLQAPLIAAGLYFIDSSPELLEQARLYVEIRLWSLPAALANFVLVGWFIGMQRGRAPLYLLLTVNLSNVLLDLLLVVGLGWGVAGAALATVISDYLGLLLGLLLVRQLLAEHPGRLDWLAAIRLRGAAPLLRVNRDILIRTLALELVFYLLVLQGARQGDAVVAANAVLLNFLLLTSHGLDGLAHAVEALGGHALGQRNRAAFKRVLVVTLGWSLLVGVGFVLAFSLFGPWIINRLTNLDEVRAVAQAYLPWMALMPLVAVWSYLLDGLFIGATRARAMRNSMLLAVFGLYVPVAWLLRDSGNHGLWLGFHLFMLARGALLGGWFVYLWRQDRWFPNP</sequence>
<dbReference type="AlphaFoldDB" id="A0A396S345"/>
<feature type="transmembrane region" description="Helical" evidence="6">
    <location>
        <begin position="26"/>
        <end position="46"/>
    </location>
</feature>
<feature type="transmembrane region" description="Helical" evidence="6">
    <location>
        <begin position="202"/>
        <end position="224"/>
    </location>
</feature>
<dbReference type="GO" id="GO:0015297">
    <property type="term" value="F:antiporter activity"/>
    <property type="evidence" value="ECO:0007669"/>
    <property type="project" value="InterPro"/>
</dbReference>
<dbReference type="PANTHER" id="PTHR42893:SF46">
    <property type="entry name" value="PROTEIN DETOXIFICATION 44, CHLOROPLASTIC"/>
    <property type="match status" value="1"/>
</dbReference>
<dbReference type="NCBIfam" id="TIGR00797">
    <property type="entry name" value="matE"/>
    <property type="match status" value="1"/>
</dbReference>
<dbReference type="Pfam" id="PF01554">
    <property type="entry name" value="MatE"/>
    <property type="match status" value="2"/>
</dbReference>
<dbReference type="InterPro" id="IPR002528">
    <property type="entry name" value="MATE_fam"/>
</dbReference>
<keyword evidence="8" id="KW-1185">Reference proteome</keyword>
<dbReference type="CDD" id="cd13136">
    <property type="entry name" value="MATE_DinF_like"/>
    <property type="match status" value="1"/>
</dbReference>
<feature type="transmembrane region" description="Helical" evidence="6">
    <location>
        <begin position="177"/>
        <end position="196"/>
    </location>
</feature>
<keyword evidence="5 6" id="KW-0472">Membrane</keyword>
<accession>A0A396S345</accession>
<evidence type="ECO:0000256" key="2">
    <source>
        <dbReference type="ARBA" id="ARBA00010199"/>
    </source>
</evidence>
<feature type="transmembrane region" description="Helical" evidence="6">
    <location>
        <begin position="368"/>
        <end position="389"/>
    </location>
</feature>